<feature type="domain" description="Reverse transcriptase Ty1/copia-type" evidence="1">
    <location>
        <begin position="62"/>
        <end position="100"/>
    </location>
</feature>
<dbReference type="AlphaFoldDB" id="A0AAE1X7H4"/>
<dbReference type="Proteomes" id="UP001289374">
    <property type="component" value="Unassembled WGS sequence"/>
</dbReference>
<dbReference type="Pfam" id="PF07727">
    <property type="entry name" value="RVT_2"/>
    <property type="match status" value="1"/>
</dbReference>
<dbReference type="EMBL" id="JACGWL010000003">
    <property type="protein sequence ID" value="KAK4406516.1"/>
    <property type="molecule type" value="Genomic_DNA"/>
</dbReference>
<dbReference type="InterPro" id="IPR013103">
    <property type="entry name" value="RVT_2"/>
</dbReference>
<evidence type="ECO:0000259" key="1">
    <source>
        <dbReference type="Pfam" id="PF07727"/>
    </source>
</evidence>
<organism evidence="2 3">
    <name type="scientific">Sesamum angolense</name>
    <dbReference type="NCBI Taxonomy" id="2727404"/>
    <lineage>
        <taxon>Eukaryota</taxon>
        <taxon>Viridiplantae</taxon>
        <taxon>Streptophyta</taxon>
        <taxon>Embryophyta</taxon>
        <taxon>Tracheophyta</taxon>
        <taxon>Spermatophyta</taxon>
        <taxon>Magnoliopsida</taxon>
        <taxon>eudicotyledons</taxon>
        <taxon>Gunneridae</taxon>
        <taxon>Pentapetalae</taxon>
        <taxon>asterids</taxon>
        <taxon>lamiids</taxon>
        <taxon>Lamiales</taxon>
        <taxon>Pedaliaceae</taxon>
        <taxon>Sesamum</taxon>
    </lineage>
</organism>
<gene>
    <name evidence="2" type="ORF">Sango_0658100</name>
</gene>
<dbReference type="InterPro" id="IPR043502">
    <property type="entry name" value="DNA/RNA_pol_sf"/>
</dbReference>
<dbReference type="PANTHER" id="PTHR11439:SF463">
    <property type="entry name" value="REVERSE TRANSCRIPTASE TY1_COPIA-TYPE DOMAIN-CONTAINING PROTEIN"/>
    <property type="match status" value="1"/>
</dbReference>
<name>A0AAE1X7H4_9LAMI</name>
<protein>
    <submittedName>
        <fullName evidence="2">Retrovirus-related Pol polyprotein from transposon RE1</fullName>
    </submittedName>
</protein>
<dbReference type="SUPFAM" id="SSF56672">
    <property type="entry name" value="DNA/RNA polymerases"/>
    <property type="match status" value="1"/>
</dbReference>
<reference evidence="2" key="1">
    <citation type="submission" date="2020-06" db="EMBL/GenBank/DDBJ databases">
        <authorList>
            <person name="Li T."/>
            <person name="Hu X."/>
            <person name="Zhang T."/>
            <person name="Song X."/>
            <person name="Zhang H."/>
            <person name="Dai N."/>
            <person name="Sheng W."/>
            <person name="Hou X."/>
            <person name="Wei L."/>
        </authorList>
    </citation>
    <scope>NUCLEOTIDE SEQUENCE</scope>
    <source>
        <strain evidence="2">K16</strain>
        <tissue evidence="2">Leaf</tissue>
    </source>
</reference>
<comment type="caution">
    <text evidence="2">The sequence shown here is derived from an EMBL/GenBank/DDBJ whole genome shotgun (WGS) entry which is preliminary data.</text>
</comment>
<accession>A0AAE1X7H4</accession>
<proteinExistence type="predicted"/>
<reference evidence="2" key="2">
    <citation type="journal article" date="2024" name="Plant">
        <title>Genomic evolution and insights into agronomic trait innovations of Sesamum species.</title>
        <authorList>
            <person name="Miao H."/>
            <person name="Wang L."/>
            <person name="Qu L."/>
            <person name="Liu H."/>
            <person name="Sun Y."/>
            <person name="Le M."/>
            <person name="Wang Q."/>
            <person name="Wei S."/>
            <person name="Zheng Y."/>
            <person name="Lin W."/>
            <person name="Duan Y."/>
            <person name="Cao H."/>
            <person name="Xiong S."/>
            <person name="Wang X."/>
            <person name="Wei L."/>
            <person name="Li C."/>
            <person name="Ma Q."/>
            <person name="Ju M."/>
            <person name="Zhao R."/>
            <person name="Li G."/>
            <person name="Mu C."/>
            <person name="Tian Q."/>
            <person name="Mei H."/>
            <person name="Zhang T."/>
            <person name="Gao T."/>
            <person name="Zhang H."/>
        </authorList>
    </citation>
    <scope>NUCLEOTIDE SEQUENCE</scope>
    <source>
        <strain evidence="2">K16</strain>
    </source>
</reference>
<evidence type="ECO:0000313" key="3">
    <source>
        <dbReference type="Proteomes" id="UP001289374"/>
    </source>
</evidence>
<evidence type="ECO:0000313" key="2">
    <source>
        <dbReference type="EMBL" id="KAK4406516.1"/>
    </source>
</evidence>
<dbReference type="CDD" id="cd09272">
    <property type="entry name" value="RNase_HI_RT_Ty1"/>
    <property type="match status" value="1"/>
</dbReference>
<sequence length="306" mass="34635">MAMDDEMSALISRGTWELVEVTPDTDVVACRWVFTLKFRADGTLDRYKARPRCKGLHSDIWVNLNWTMYQMDIKNAFLYGDLNETVYMEQPPGYVAQGEKQLYVDDVLITGSDLVGIEEAKTYLQKHFVTEDLGRPRPDISFAVGLVSQFMDKPRLVHWEAALSILKYIKASPGKGLLFKRHGHVKIEAYSDADCAGAKDDRKSTSGYCTYNLLKELGFMYDDPVPMHCDNQAAIHIASNPIFHERTKHIEVDCRFVREAVMSQEICTPFTPSSEQRADIFTKALGGKPFDVLCNKLGMIDIFAPA</sequence>
<keyword evidence="3" id="KW-1185">Reference proteome</keyword>
<dbReference type="PANTHER" id="PTHR11439">
    <property type="entry name" value="GAG-POL-RELATED RETROTRANSPOSON"/>
    <property type="match status" value="1"/>
</dbReference>